<gene>
    <name evidence="1" type="ORF">V6N12_066861</name>
</gene>
<protein>
    <submittedName>
        <fullName evidence="1">Uncharacterized protein</fullName>
    </submittedName>
</protein>
<evidence type="ECO:0000313" key="1">
    <source>
        <dbReference type="EMBL" id="KAK8516026.1"/>
    </source>
</evidence>
<organism evidence="1 2">
    <name type="scientific">Hibiscus sabdariffa</name>
    <name type="common">roselle</name>
    <dbReference type="NCBI Taxonomy" id="183260"/>
    <lineage>
        <taxon>Eukaryota</taxon>
        <taxon>Viridiplantae</taxon>
        <taxon>Streptophyta</taxon>
        <taxon>Embryophyta</taxon>
        <taxon>Tracheophyta</taxon>
        <taxon>Spermatophyta</taxon>
        <taxon>Magnoliopsida</taxon>
        <taxon>eudicotyledons</taxon>
        <taxon>Gunneridae</taxon>
        <taxon>Pentapetalae</taxon>
        <taxon>rosids</taxon>
        <taxon>malvids</taxon>
        <taxon>Malvales</taxon>
        <taxon>Malvaceae</taxon>
        <taxon>Malvoideae</taxon>
        <taxon>Hibiscus</taxon>
    </lineage>
</organism>
<proteinExistence type="predicted"/>
<name>A0ABR2CBB2_9ROSI</name>
<dbReference type="Pfam" id="PF26130">
    <property type="entry name" value="PB1-like"/>
    <property type="match status" value="1"/>
</dbReference>
<evidence type="ECO:0000313" key="2">
    <source>
        <dbReference type="Proteomes" id="UP001472677"/>
    </source>
</evidence>
<dbReference type="EMBL" id="JBBPBM010000061">
    <property type="protein sequence ID" value="KAK8516026.1"/>
    <property type="molecule type" value="Genomic_DNA"/>
</dbReference>
<reference evidence="1 2" key="1">
    <citation type="journal article" date="2024" name="G3 (Bethesda)">
        <title>Genome assembly of Hibiscus sabdariffa L. provides insights into metabolisms of medicinal natural products.</title>
        <authorList>
            <person name="Kim T."/>
        </authorList>
    </citation>
    <scope>NUCLEOTIDE SEQUENCE [LARGE SCALE GENOMIC DNA]</scope>
    <source>
        <strain evidence="1">TK-2024</strain>
        <tissue evidence="1">Old leaves</tissue>
    </source>
</reference>
<sequence>MHLGSNFVETPLKCVDGTVINWGIDHDVVSHGDLCKMVEEAGYRDVKAMYYLKPNCSLSDGLMLGVPEISEAPLSLPTRSLKPDGGYNRDNTIDEGKDVSEIHVVAEGLPNINNGVGSSEVNSEQRVEANINKVGEGLSPTIEREQEA</sequence>
<dbReference type="InterPro" id="IPR058594">
    <property type="entry name" value="PB1-like_dom_pln"/>
</dbReference>
<comment type="caution">
    <text evidence="1">The sequence shown here is derived from an EMBL/GenBank/DDBJ whole genome shotgun (WGS) entry which is preliminary data.</text>
</comment>
<keyword evidence="2" id="KW-1185">Reference proteome</keyword>
<dbReference type="Proteomes" id="UP001472677">
    <property type="component" value="Unassembled WGS sequence"/>
</dbReference>
<accession>A0ABR2CBB2</accession>